<dbReference type="AlphaFoldDB" id="A0A1A9UEG7"/>
<accession>A0A1A9UEG7</accession>
<dbReference type="EnsemblMetazoa" id="GAUT002127-RA">
    <property type="protein sequence ID" value="GAUT002127-PA"/>
    <property type="gene ID" value="GAUT002127"/>
</dbReference>
<keyword evidence="2" id="KW-1185">Reference proteome</keyword>
<sequence length="171" mass="20097">MKVYDHPFPAMLYLVFLKIISLREKATIYTLKLKLLHDDDSSERNDVMNSRRNRWARGNRFGIFKKGTTFLFSYSYIILPQWILPALELKLFKVHPTIVGRNSPCYPSYTIIFTMYCVFVLSEHKSAWNEETVMVQHIKDHNDRLVEQMAIPANIHSLVSPFAQLNDRCDL</sequence>
<dbReference type="VEuPathDB" id="VectorBase:GAUT002127"/>
<evidence type="ECO:0000313" key="2">
    <source>
        <dbReference type="Proteomes" id="UP000078200"/>
    </source>
</evidence>
<name>A0A1A9UEG7_GLOAU</name>
<reference evidence="1" key="1">
    <citation type="submission" date="2020-05" db="UniProtKB">
        <authorList>
            <consortium name="EnsemblMetazoa"/>
        </authorList>
    </citation>
    <scope>IDENTIFICATION</scope>
    <source>
        <strain evidence="1">TTRI</strain>
    </source>
</reference>
<dbReference type="Proteomes" id="UP000078200">
    <property type="component" value="Unassembled WGS sequence"/>
</dbReference>
<organism evidence="1 2">
    <name type="scientific">Glossina austeni</name>
    <name type="common">Savannah tsetse fly</name>
    <dbReference type="NCBI Taxonomy" id="7395"/>
    <lineage>
        <taxon>Eukaryota</taxon>
        <taxon>Metazoa</taxon>
        <taxon>Ecdysozoa</taxon>
        <taxon>Arthropoda</taxon>
        <taxon>Hexapoda</taxon>
        <taxon>Insecta</taxon>
        <taxon>Pterygota</taxon>
        <taxon>Neoptera</taxon>
        <taxon>Endopterygota</taxon>
        <taxon>Diptera</taxon>
        <taxon>Brachycera</taxon>
        <taxon>Muscomorpha</taxon>
        <taxon>Hippoboscoidea</taxon>
        <taxon>Glossinidae</taxon>
        <taxon>Glossina</taxon>
    </lineage>
</organism>
<evidence type="ECO:0000313" key="1">
    <source>
        <dbReference type="EnsemblMetazoa" id="GAUT002127-PA"/>
    </source>
</evidence>
<proteinExistence type="predicted"/>
<protein>
    <submittedName>
        <fullName evidence="1">Uncharacterized protein</fullName>
    </submittedName>
</protein>